<keyword evidence="2" id="KW-0349">Heme</keyword>
<keyword evidence="10" id="KW-0812">Transmembrane</keyword>
<evidence type="ECO:0000256" key="9">
    <source>
        <dbReference type="RuleBase" id="RU004241"/>
    </source>
</evidence>
<reference evidence="12 13" key="1">
    <citation type="submission" date="2023-10" db="EMBL/GenBank/DDBJ databases">
        <title>Chromosome-scale genome assembly provides insights into flower coloration mechanisms of Canna indica.</title>
        <authorList>
            <person name="Li C."/>
        </authorList>
    </citation>
    <scope>NUCLEOTIDE SEQUENCE [LARGE SCALE GENOMIC DNA]</scope>
    <source>
        <tissue evidence="12">Flower</tissue>
    </source>
</reference>
<accession>A0AAQ3QPM0</accession>
<evidence type="ECO:0000256" key="2">
    <source>
        <dbReference type="ARBA" id="ARBA00022617"/>
    </source>
</evidence>
<dbReference type="Pfam" id="PF00141">
    <property type="entry name" value="peroxidase"/>
    <property type="match status" value="1"/>
</dbReference>
<dbReference type="GO" id="GO:0046872">
    <property type="term" value="F:metal ion binding"/>
    <property type="evidence" value="ECO:0007669"/>
    <property type="project" value="UniProtKB-KW"/>
</dbReference>
<keyword evidence="3" id="KW-0479">Metal-binding</keyword>
<keyword evidence="7" id="KW-0408">Iron</keyword>
<dbReference type="GO" id="GO:0020037">
    <property type="term" value="F:heme binding"/>
    <property type="evidence" value="ECO:0007669"/>
    <property type="project" value="InterPro"/>
</dbReference>
<dbReference type="GO" id="GO:0016688">
    <property type="term" value="F:L-ascorbate peroxidase activity"/>
    <property type="evidence" value="ECO:0007669"/>
    <property type="project" value="UniProtKB-EC"/>
</dbReference>
<comment type="similarity">
    <text evidence="9">Belongs to the peroxidase family.</text>
</comment>
<gene>
    <name evidence="12" type="ORF">Cni_G25679</name>
</gene>
<evidence type="ECO:0000259" key="11">
    <source>
        <dbReference type="Pfam" id="PF00141"/>
    </source>
</evidence>
<evidence type="ECO:0000256" key="8">
    <source>
        <dbReference type="ARBA" id="ARBA00047994"/>
    </source>
</evidence>
<keyword evidence="13" id="KW-1185">Reference proteome</keyword>
<evidence type="ECO:0000313" key="12">
    <source>
        <dbReference type="EMBL" id="WOL16891.1"/>
    </source>
</evidence>
<evidence type="ECO:0000256" key="5">
    <source>
        <dbReference type="ARBA" id="ARBA00022958"/>
    </source>
</evidence>
<organism evidence="12 13">
    <name type="scientific">Canna indica</name>
    <name type="common">Indian-shot</name>
    <dbReference type="NCBI Taxonomy" id="4628"/>
    <lineage>
        <taxon>Eukaryota</taxon>
        <taxon>Viridiplantae</taxon>
        <taxon>Streptophyta</taxon>
        <taxon>Embryophyta</taxon>
        <taxon>Tracheophyta</taxon>
        <taxon>Spermatophyta</taxon>
        <taxon>Magnoliopsida</taxon>
        <taxon>Liliopsida</taxon>
        <taxon>Zingiberales</taxon>
        <taxon>Cannaceae</taxon>
        <taxon>Canna</taxon>
    </lineage>
</organism>
<feature type="transmembrane region" description="Helical" evidence="10">
    <location>
        <begin position="98"/>
        <end position="115"/>
    </location>
</feature>
<evidence type="ECO:0000256" key="3">
    <source>
        <dbReference type="ARBA" id="ARBA00022723"/>
    </source>
</evidence>
<evidence type="ECO:0000256" key="4">
    <source>
        <dbReference type="ARBA" id="ARBA00022837"/>
    </source>
</evidence>
<dbReference type="GO" id="GO:0000302">
    <property type="term" value="P:response to reactive oxygen species"/>
    <property type="evidence" value="ECO:0007669"/>
    <property type="project" value="TreeGrafter"/>
</dbReference>
<keyword evidence="1 12" id="KW-0575">Peroxidase</keyword>
<keyword evidence="4" id="KW-0106">Calcium</keyword>
<evidence type="ECO:0000256" key="7">
    <source>
        <dbReference type="ARBA" id="ARBA00023004"/>
    </source>
</evidence>
<comment type="catalytic activity">
    <reaction evidence="8">
        <text>L-ascorbate + H2O2 = L-dehydroascorbate + 2 H2O</text>
        <dbReference type="Rhea" id="RHEA:22996"/>
        <dbReference type="ChEBI" id="CHEBI:15377"/>
        <dbReference type="ChEBI" id="CHEBI:16240"/>
        <dbReference type="ChEBI" id="CHEBI:38290"/>
        <dbReference type="ChEBI" id="CHEBI:58539"/>
        <dbReference type="EC" id="1.11.1.11"/>
    </reaction>
</comment>
<protein>
    <submittedName>
        <fullName evidence="12">L-ascorbate peroxidase 4</fullName>
    </submittedName>
</protein>
<dbReference type="GO" id="GO:0042744">
    <property type="term" value="P:hydrogen peroxide catabolic process"/>
    <property type="evidence" value="ECO:0007669"/>
    <property type="project" value="TreeGrafter"/>
</dbReference>
<dbReference type="SUPFAM" id="SSF48113">
    <property type="entry name" value="Heme-dependent peroxidases"/>
    <property type="match status" value="1"/>
</dbReference>
<dbReference type="Proteomes" id="UP001327560">
    <property type="component" value="Chromosome 8"/>
</dbReference>
<name>A0AAQ3QPM0_9LILI</name>
<feature type="domain" description="Plant heme peroxidase family profile" evidence="11">
    <location>
        <begin position="28"/>
        <end position="135"/>
    </location>
</feature>
<evidence type="ECO:0000256" key="6">
    <source>
        <dbReference type="ARBA" id="ARBA00023002"/>
    </source>
</evidence>
<evidence type="ECO:0000313" key="13">
    <source>
        <dbReference type="Proteomes" id="UP001327560"/>
    </source>
</evidence>
<dbReference type="InterPro" id="IPR044831">
    <property type="entry name" value="Ccp1-like"/>
</dbReference>
<keyword evidence="10" id="KW-0472">Membrane</keyword>
<dbReference type="InterPro" id="IPR019794">
    <property type="entry name" value="Peroxidases_AS"/>
</dbReference>
<dbReference type="InterPro" id="IPR002207">
    <property type="entry name" value="Peroxidase_I"/>
</dbReference>
<evidence type="ECO:0000256" key="1">
    <source>
        <dbReference type="ARBA" id="ARBA00022559"/>
    </source>
</evidence>
<dbReference type="PANTHER" id="PTHR31356:SF36">
    <property type="entry name" value="L-ASCORBATE PEROXIDASE 3"/>
    <property type="match status" value="1"/>
</dbReference>
<dbReference type="EMBL" id="CP136897">
    <property type="protein sequence ID" value="WOL16891.1"/>
    <property type="molecule type" value="Genomic_DNA"/>
</dbReference>
<dbReference type="GO" id="GO:0009507">
    <property type="term" value="C:chloroplast"/>
    <property type="evidence" value="ECO:0007669"/>
    <property type="project" value="TreeGrafter"/>
</dbReference>
<dbReference type="Gene3D" id="1.10.520.10">
    <property type="match status" value="1"/>
</dbReference>
<keyword evidence="10" id="KW-1133">Transmembrane helix</keyword>
<keyword evidence="5" id="KW-0630">Potassium</keyword>
<sequence length="167" mass="18583">MAAPVVDSDYLMEIERARRSLRPFISFHNCAPILLRLAWHDAGTFDVNTKTGGPNGSIRHVEECTHSSNAGLEIAIDLLGMLLFFIMEQHIKFAHVKFTFCLILFFINLAGVVAVEVSGGPTIDFVPGRWKSLASYLSYRGGNLAKLSVHLLDASLSSRTPELFLWF</sequence>
<evidence type="ECO:0000256" key="10">
    <source>
        <dbReference type="SAM" id="Phobius"/>
    </source>
</evidence>
<dbReference type="PANTHER" id="PTHR31356">
    <property type="entry name" value="THYLAKOID LUMENAL 29 KDA PROTEIN, CHLOROPLASTIC-RELATED"/>
    <property type="match status" value="1"/>
</dbReference>
<dbReference type="PRINTS" id="PR00459">
    <property type="entry name" value="ASPEROXIDASE"/>
</dbReference>
<proteinExistence type="inferred from homology"/>
<dbReference type="InterPro" id="IPR010255">
    <property type="entry name" value="Haem_peroxidase_sf"/>
</dbReference>
<dbReference type="AlphaFoldDB" id="A0AAQ3QPM0"/>
<dbReference type="InterPro" id="IPR002016">
    <property type="entry name" value="Haem_peroxidase"/>
</dbReference>
<dbReference type="GO" id="GO:0034599">
    <property type="term" value="P:cellular response to oxidative stress"/>
    <property type="evidence" value="ECO:0007669"/>
    <property type="project" value="InterPro"/>
</dbReference>
<dbReference type="PROSITE" id="PS00436">
    <property type="entry name" value="PEROXIDASE_2"/>
    <property type="match status" value="1"/>
</dbReference>
<keyword evidence="6" id="KW-0560">Oxidoreductase</keyword>